<dbReference type="Proteomes" id="UP000663874">
    <property type="component" value="Unassembled WGS sequence"/>
</dbReference>
<sequence>MPSKFTRLENLIFHGIKSFFLDAILMSLLTLPCLSSLVIDCIDNVENKNVVFYQIFRLPVLKYCKLSLNEPFSLGSLPIATTEFSSIEHLVITKLLRLDELNHLLM</sequence>
<gene>
    <name evidence="2" type="ORF">FNK824_LOCUS38862</name>
    <name evidence="1" type="ORF">SEV965_LOCUS21649</name>
</gene>
<evidence type="ECO:0000313" key="1">
    <source>
        <dbReference type="EMBL" id="CAF1210645.1"/>
    </source>
</evidence>
<organism evidence="2 3">
    <name type="scientific">Rotaria sordida</name>
    <dbReference type="NCBI Taxonomy" id="392033"/>
    <lineage>
        <taxon>Eukaryota</taxon>
        <taxon>Metazoa</taxon>
        <taxon>Spiralia</taxon>
        <taxon>Gnathifera</taxon>
        <taxon>Rotifera</taxon>
        <taxon>Eurotatoria</taxon>
        <taxon>Bdelloidea</taxon>
        <taxon>Philodinida</taxon>
        <taxon>Philodinidae</taxon>
        <taxon>Rotaria</taxon>
    </lineage>
</organism>
<accession>A0A820F083</accession>
<comment type="caution">
    <text evidence="2">The sequence shown here is derived from an EMBL/GenBank/DDBJ whole genome shotgun (WGS) entry which is preliminary data.</text>
</comment>
<dbReference type="EMBL" id="CAJNOU010001481">
    <property type="protein sequence ID" value="CAF1210645.1"/>
    <property type="molecule type" value="Genomic_DNA"/>
</dbReference>
<evidence type="ECO:0000313" key="2">
    <source>
        <dbReference type="EMBL" id="CAF4256377.1"/>
    </source>
</evidence>
<evidence type="ECO:0000313" key="3">
    <source>
        <dbReference type="Proteomes" id="UP000663874"/>
    </source>
</evidence>
<reference evidence="2" key="1">
    <citation type="submission" date="2021-02" db="EMBL/GenBank/DDBJ databases">
        <authorList>
            <person name="Nowell W R."/>
        </authorList>
    </citation>
    <scope>NUCLEOTIDE SEQUENCE</scope>
</reference>
<protein>
    <submittedName>
        <fullName evidence="2">Uncharacterized protein</fullName>
    </submittedName>
</protein>
<proteinExistence type="predicted"/>
<dbReference type="Proteomes" id="UP000663889">
    <property type="component" value="Unassembled WGS sequence"/>
</dbReference>
<name>A0A820F083_9BILA</name>
<dbReference type="EMBL" id="CAJOBE010023319">
    <property type="protein sequence ID" value="CAF4256377.1"/>
    <property type="molecule type" value="Genomic_DNA"/>
</dbReference>
<dbReference type="AlphaFoldDB" id="A0A820F083"/>